<sequence length="551" mass="62939">MARKKLSGRYGSEDFLQELEDYTNEVRDLIEEECPSFAPGIDAKRARSERALIDFYYFAETYFPHYIQSKPSEFHNFASKRICEIVSSPKGCKEQWAAPRGEAKSTLVTQILPIWLVVRDSYLLSNKSPYKIIPIVMDSTEQAQTMLASIKAEFESNPRLKSDFAKVCGAGRVWNVGVILTANNIKIQAFGCGKKIRGLRHGAHRPKLIILDDIENDENVLSKEQRDKTYKYVTKAVVNLGPPDLSVQIIAINTILHHDSVASRLQNNPAWKSVRFSAIMRWPDRMDLWDEWEKIYLAEGEDAGREFYLSNKKLMDAGAKLSWSAMRTLIGLMELRAADHEAFSCEYQNDPESTEFAPFSNIQFWVQPSRDWVFFGSHDPSLGKNNKKSDPSASLVGGYDRESGKLCVVEAKIARIKPHIQIVQLIALQDEYQCLTWAMETIQFQEFFADTLVEKSAQQHQHVPITPITPKTDKDLRILSIQPYVEKGQILFSQNLLTLLEQLKHYPESAHDDGPDALEMLWSIARQNMRALKGIRTGRMRASRKDIDYGH</sequence>
<evidence type="ECO:0000313" key="1">
    <source>
        <dbReference type="EMBL" id="AXF86434.1"/>
    </source>
</evidence>
<dbReference type="InterPro" id="IPR027417">
    <property type="entry name" value="P-loop_NTPase"/>
</dbReference>
<accession>A0A345DDJ6</accession>
<proteinExistence type="predicted"/>
<protein>
    <recommendedName>
        <fullName evidence="3">Terminase large subunit gp17-like C-terminal domain-containing protein</fullName>
    </recommendedName>
</protein>
<evidence type="ECO:0008006" key="3">
    <source>
        <dbReference type="Google" id="ProtNLM"/>
    </source>
</evidence>
<dbReference type="NCBIfam" id="TIGR01630">
    <property type="entry name" value="psiM2_ORF9"/>
    <property type="match status" value="1"/>
</dbReference>
<reference evidence="2" key="1">
    <citation type="submission" date="2018-07" db="EMBL/GenBank/DDBJ databases">
        <authorList>
            <person name="Kim H."/>
        </authorList>
    </citation>
    <scope>NUCLEOTIDE SEQUENCE [LARGE SCALE GENOMIC DNA]</scope>
    <source>
        <strain evidence="2">F02</strain>
    </source>
</reference>
<dbReference type="OrthoDB" id="378710at2"/>
<keyword evidence="2" id="KW-1185">Reference proteome</keyword>
<dbReference type="KEGG" id="hyf:DTO96_102188"/>
<dbReference type="Proteomes" id="UP000252182">
    <property type="component" value="Chromosome"/>
</dbReference>
<dbReference type="RefSeq" id="WP_114563510.1">
    <property type="nucleotide sequence ID" value="NZ_CP031124.1"/>
</dbReference>
<organism evidence="1 2">
    <name type="scientific">Ephemeroptericola cinctiostellae</name>
    <dbReference type="NCBI Taxonomy" id="2268024"/>
    <lineage>
        <taxon>Bacteria</taxon>
        <taxon>Pseudomonadati</taxon>
        <taxon>Pseudomonadota</taxon>
        <taxon>Betaproteobacteria</taxon>
        <taxon>Burkholderiales</taxon>
        <taxon>Burkholderiaceae</taxon>
        <taxon>Ephemeroptericola</taxon>
    </lineage>
</organism>
<dbReference type="EMBL" id="CP031124">
    <property type="protein sequence ID" value="AXF86434.1"/>
    <property type="molecule type" value="Genomic_DNA"/>
</dbReference>
<evidence type="ECO:0000313" key="2">
    <source>
        <dbReference type="Proteomes" id="UP000252182"/>
    </source>
</evidence>
<dbReference type="InterPro" id="IPR006517">
    <property type="entry name" value="Phage_terminase_lsu-like_C"/>
</dbReference>
<dbReference type="AlphaFoldDB" id="A0A345DDJ6"/>
<gene>
    <name evidence="1" type="ORF">DTO96_102188</name>
</gene>
<dbReference type="Gene3D" id="3.30.420.240">
    <property type="match status" value="1"/>
</dbReference>
<dbReference type="Gene3D" id="3.40.50.300">
    <property type="entry name" value="P-loop containing nucleotide triphosphate hydrolases"/>
    <property type="match status" value="1"/>
</dbReference>
<name>A0A345DDJ6_9BURK</name>